<dbReference type="InterPro" id="IPR030395">
    <property type="entry name" value="GP_PDE_dom"/>
</dbReference>
<dbReference type="Proteomes" id="UP001596528">
    <property type="component" value="Unassembled WGS sequence"/>
</dbReference>
<dbReference type="InterPro" id="IPR017946">
    <property type="entry name" value="PLC-like_Pdiesterase_TIM-brl"/>
</dbReference>
<dbReference type="RefSeq" id="WP_211346379.1">
    <property type="nucleotide sequence ID" value="NZ_JBHTGQ010000012.1"/>
</dbReference>
<evidence type="ECO:0000313" key="2">
    <source>
        <dbReference type="EMBL" id="MFC7749384.1"/>
    </source>
</evidence>
<name>A0ABW2UZQ8_9BACL</name>
<gene>
    <name evidence="2" type="ORF">ACFQWB_05420</name>
</gene>
<reference evidence="3" key="1">
    <citation type="journal article" date="2019" name="Int. J. Syst. Evol. Microbiol.">
        <title>The Global Catalogue of Microorganisms (GCM) 10K type strain sequencing project: providing services to taxonomists for standard genome sequencing and annotation.</title>
        <authorList>
            <consortium name="The Broad Institute Genomics Platform"/>
            <consortium name="The Broad Institute Genome Sequencing Center for Infectious Disease"/>
            <person name="Wu L."/>
            <person name="Ma J."/>
        </authorList>
    </citation>
    <scope>NUCLEOTIDE SEQUENCE [LARGE SCALE GENOMIC DNA]</scope>
    <source>
        <strain evidence="3">JCM 18657</strain>
    </source>
</reference>
<proteinExistence type="predicted"/>
<organism evidence="2 3">
    <name type="scientific">Paenibacillus thermoaerophilus</name>
    <dbReference type="NCBI Taxonomy" id="1215385"/>
    <lineage>
        <taxon>Bacteria</taxon>
        <taxon>Bacillati</taxon>
        <taxon>Bacillota</taxon>
        <taxon>Bacilli</taxon>
        <taxon>Bacillales</taxon>
        <taxon>Paenibacillaceae</taxon>
        <taxon>Paenibacillus</taxon>
    </lineage>
</organism>
<comment type="caution">
    <text evidence="2">The sequence shown here is derived from an EMBL/GenBank/DDBJ whole genome shotgun (WGS) entry which is preliminary data.</text>
</comment>
<keyword evidence="3" id="KW-1185">Reference proteome</keyword>
<feature type="domain" description="GP-PDE" evidence="1">
    <location>
        <begin position="1"/>
        <end position="150"/>
    </location>
</feature>
<evidence type="ECO:0000313" key="3">
    <source>
        <dbReference type="Proteomes" id="UP001596528"/>
    </source>
</evidence>
<dbReference type="PANTHER" id="PTHR46211:SF14">
    <property type="entry name" value="GLYCEROPHOSPHODIESTER PHOSPHODIESTERASE"/>
    <property type="match status" value="1"/>
</dbReference>
<dbReference type="PROSITE" id="PS51704">
    <property type="entry name" value="GP_PDE"/>
    <property type="match status" value="1"/>
</dbReference>
<dbReference type="SUPFAM" id="SSF51695">
    <property type="entry name" value="PLC-like phosphodiesterases"/>
    <property type="match status" value="1"/>
</dbReference>
<protein>
    <submittedName>
        <fullName evidence="2">Glycerophosphodiester phosphodiesterase family protein</fullName>
    </submittedName>
</protein>
<dbReference type="EMBL" id="JBHTGQ010000012">
    <property type="protein sequence ID" value="MFC7749384.1"/>
    <property type="molecule type" value="Genomic_DNA"/>
</dbReference>
<accession>A0ABW2UZQ8</accession>
<dbReference type="Gene3D" id="3.20.20.190">
    <property type="entry name" value="Phosphatidylinositol (PI) phosphodiesterase"/>
    <property type="match status" value="1"/>
</dbReference>
<dbReference type="PANTHER" id="PTHR46211">
    <property type="entry name" value="GLYCEROPHOSPHORYL DIESTER PHOSPHODIESTERASE"/>
    <property type="match status" value="1"/>
</dbReference>
<evidence type="ECO:0000259" key="1">
    <source>
        <dbReference type="PROSITE" id="PS51704"/>
    </source>
</evidence>
<sequence>MAHRFEIKGKYPSEGESRIEAKLLELIRRYKLESKTIVASFDDERLETFAEAAQGSGIAIGAGNGEARRFVLLTKAGLAGFYRPKADVLQLPVESGGISLKDRRLIDTAHRLNMQVHYWTINDEATMRELLELGADGIITDRPDLLKKVLTEFKRT</sequence>
<dbReference type="Pfam" id="PF03009">
    <property type="entry name" value="GDPD"/>
    <property type="match status" value="1"/>
</dbReference>